<gene>
    <name evidence="2" type="ORF">V6N11_062029</name>
</gene>
<evidence type="ECO:0000313" key="2">
    <source>
        <dbReference type="EMBL" id="KAK8991003.1"/>
    </source>
</evidence>
<evidence type="ECO:0000313" key="3">
    <source>
        <dbReference type="Proteomes" id="UP001396334"/>
    </source>
</evidence>
<sequence length="78" mass="8446">MIKGELSHPPSRFFLFVPLGFFWECWGLNYEVASECFGDVNCEGGARWGSGSVSAGSARMVMKVEQDGALGGHLCVDN</sequence>
<reference evidence="2 3" key="1">
    <citation type="journal article" date="2024" name="G3 (Bethesda)">
        <title>Genome assembly of Hibiscus sabdariffa L. provides insights into metabolisms of medicinal natural products.</title>
        <authorList>
            <person name="Kim T."/>
        </authorList>
    </citation>
    <scope>NUCLEOTIDE SEQUENCE [LARGE SCALE GENOMIC DNA]</scope>
    <source>
        <strain evidence="2">TK-2024</strain>
        <tissue evidence="2">Old leaves</tissue>
    </source>
</reference>
<comment type="caution">
    <text evidence="2">The sequence shown here is derived from an EMBL/GenBank/DDBJ whole genome shotgun (WGS) entry which is preliminary data.</text>
</comment>
<feature type="chain" id="PRO_5046892775" evidence="1">
    <location>
        <begin position="28"/>
        <end position="78"/>
    </location>
</feature>
<evidence type="ECO:0000256" key="1">
    <source>
        <dbReference type="SAM" id="SignalP"/>
    </source>
</evidence>
<name>A0ABR2PRF5_9ROSI</name>
<dbReference type="Proteomes" id="UP001396334">
    <property type="component" value="Unassembled WGS sequence"/>
</dbReference>
<protein>
    <submittedName>
        <fullName evidence="2">Uncharacterized protein</fullName>
    </submittedName>
</protein>
<keyword evidence="1" id="KW-0732">Signal</keyword>
<feature type="signal peptide" evidence="1">
    <location>
        <begin position="1"/>
        <end position="27"/>
    </location>
</feature>
<accession>A0ABR2PRF5</accession>
<keyword evidence="3" id="KW-1185">Reference proteome</keyword>
<organism evidence="2 3">
    <name type="scientific">Hibiscus sabdariffa</name>
    <name type="common">roselle</name>
    <dbReference type="NCBI Taxonomy" id="183260"/>
    <lineage>
        <taxon>Eukaryota</taxon>
        <taxon>Viridiplantae</taxon>
        <taxon>Streptophyta</taxon>
        <taxon>Embryophyta</taxon>
        <taxon>Tracheophyta</taxon>
        <taxon>Spermatophyta</taxon>
        <taxon>Magnoliopsida</taxon>
        <taxon>eudicotyledons</taxon>
        <taxon>Gunneridae</taxon>
        <taxon>Pentapetalae</taxon>
        <taxon>rosids</taxon>
        <taxon>malvids</taxon>
        <taxon>Malvales</taxon>
        <taxon>Malvaceae</taxon>
        <taxon>Malvoideae</taxon>
        <taxon>Hibiscus</taxon>
    </lineage>
</organism>
<proteinExistence type="predicted"/>
<dbReference type="EMBL" id="JBBPBN010000052">
    <property type="protein sequence ID" value="KAK8991003.1"/>
    <property type="molecule type" value="Genomic_DNA"/>
</dbReference>